<feature type="region of interest" description="Disordered" evidence="2">
    <location>
        <begin position="82"/>
        <end position="119"/>
    </location>
</feature>
<feature type="compositionally biased region" description="Basic and acidic residues" evidence="2">
    <location>
        <begin position="97"/>
        <end position="109"/>
    </location>
</feature>
<accession>A0A0W0D7S6</accession>
<evidence type="ECO:0000256" key="1">
    <source>
        <dbReference type="SAM" id="Coils"/>
    </source>
</evidence>
<gene>
    <name evidence="3" type="ORF">AO440_003575</name>
</gene>
<dbReference type="EMBL" id="LLZZ01000123">
    <property type="protein sequence ID" value="KTB02612.1"/>
    <property type="molecule type" value="Genomic_DNA"/>
</dbReference>
<protein>
    <submittedName>
        <fullName evidence="3">Uncharacterized protein</fullName>
    </submittedName>
</protein>
<dbReference type="VEuPathDB" id="FungiDB:B1J91_K07678g"/>
<comment type="caution">
    <text evidence="3">The sequence shown here is derived from an EMBL/GenBank/DDBJ whole genome shotgun (WGS) entry which is preliminary data.</text>
</comment>
<dbReference type="VEuPathDB" id="FungiDB:GWK60_K07491"/>
<organism evidence="3 4">
    <name type="scientific">Candida glabrata</name>
    <name type="common">Yeast</name>
    <name type="synonym">Torulopsis glabrata</name>
    <dbReference type="NCBI Taxonomy" id="5478"/>
    <lineage>
        <taxon>Eukaryota</taxon>
        <taxon>Fungi</taxon>
        <taxon>Dikarya</taxon>
        <taxon>Ascomycota</taxon>
        <taxon>Saccharomycotina</taxon>
        <taxon>Saccharomycetes</taxon>
        <taxon>Saccharomycetales</taxon>
        <taxon>Saccharomycetaceae</taxon>
        <taxon>Nakaseomyces</taxon>
    </lineage>
</organism>
<evidence type="ECO:0000313" key="4">
    <source>
        <dbReference type="Proteomes" id="UP000054886"/>
    </source>
</evidence>
<feature type="coiled-coil region" evidence="1">
    <location>
        <begin position="157"/>
        <end position="184"/>
    </location>
</feature>
<dbReference type="Proteomes" id="UP000054886">
    <property type="component" value="Unassembled WGS sequence"/>
</dbReference>
<proteinExistence type="predicted"/>
<dbReference type="VEuPathDB" id="FungiDB:CAGL0K07678g"/>
<reference evidence="3 4" key="1">
    <citation type="submission" date="2015-10" db="EMBL/GenBank/DDBJ databases">
        <title>Draft genomes sequences of Candida glabrata isolates 1A, 1B, 2A, 2B, 3A and 3B.</title>
        <authorList>
            <person name="Haavelsrud O.E."/>
            <person name="Gaustad P."/>
        </authorList>
    </citation>
    <scope>NUCLEOTIDE SEQUENCE [LARGE SCALE GENOMIC DNA]</scope>
    <source>
        <strain evidence="3">910700640</strain>
    </source>
</reference>
<keyword evidence="1" id="KW-0175">Coiled coil</keyword>
<dbReference type="VEuPathDB" id="FungiDB:GVI51_K07535"/>
<dbReference type="AlphaFoldDB" id="A0A0W0D7S6"/>
<sequence length="215" mass="25007">MEHIPSYDMGRDAWRSTLEELRTDNQYEDYTEMNQFNDNYFQFVNTSEIEQEFKFDWNELELENGKKKIRFTDDDINHYTVTHRSGKDDSSLNNHQRGVENDQNVERNINRSGNNAGSNEYVPLAEEQQPDSPVSFETAAIERNLQFEFDNNYVNDIVLALRRLKEVRARLQNLVRNVDNAISIDESPNFDGLPDDVEINAVKSSLLSFLADGNN</sequence>
<evidence type="ECO:0000313" key="3">
    <source>
        <dbReference type="EMBL" id="KTB02612.1"/>
    </source>
</evidence>
<evidence type="ECO:0000256" key="2">
    <source>
        <dbReference type="SAM" id="MobiDB-lite"/>
    </source>
</evidence>
<name>A0A0W0D7S6_CANGB</name>